<evidence type="ECO:0000256" key="4">
    <source>
        <dbReference type="ARBA" id="ARBA00023136"/>
    </source>
</evidence>
<feature type="transmembrane region" description="Helical" evidence="5">
    <location>
        <begin position="57"/>
        <end position="74"/>
    </location>
</feature>
<name>F3PXU8_9BACE</name>
<reference evidence="7 8" key="1">
    <citation type="submission" date="2011-02" db="EMBL/GenBank/DDBJ databases">
        <authorList>
            <person name="Weinstock G."/>
            <person name="Sodergren E."/>
            <person name="Clifton S."/>
            <person name="Fulton L."/>
            <person name="Fulton B."/>
            <person name="Courtney L."/>
            <person name="Fronick C."/>
            <person name="Harrison M."/>
            <person name="Strong C."/>
            <person name="Farmer C."/>
            <person name="Delahaunty K."/>
            <person name="Markovic C."/>
            <person name="Hall O."/>
            <person name="Minx P."/>
            <person name="Tomlinson C."/>
            <person name="Mitreva M."/>
            <person name="Hou S."/>
            <person name="Chen J."/>
            <person name="Wollam A."/>
            <person name="Pepin K.H."/>
            <person name="Johnson M."/>
            <person name="Bhonagiri V."/>
            <person name="Zhang X."/>
            <person name="Suruliraj S."/>
            <person name="Warren W."/>
            <person name="Chinwalla A."/>
            <person name="Mardis E.R."/>
            <person name="Wilson R.K."/>
        </authorList>
    </citation>
    <scope>NUCLEOTIDE SEQUENCE [LARGE SCALE GENOMIC DNA]</scope>
    <source>
        <strain evidence="7 8">YIT 12057</strain>
    </source>
</reference>
<evidence type="ECO:0000256" key="1">
    <source>
        <dbReference type="ARBA" id="ARBA00004141"/>
    </source>
</evidence>
<comment type="caution">
    <text evidence="7">The sequence shown here is derived from an EMBL/GenBank/DDBJ whole genome shotgun (WGS) entry which is preliminary data.</text>
</comment>
<organism evidence="7 8">
    <name type="scientific">Bacteroides fluxus YIT 12057</name>
    <dbReference type="NCBI Taxonomy" id="763034"/>
    <lineage>
        <taxon>Bacteria</taxon>
        <taxon>Pseudomonadati</taxon>
        <taxon>Bacteroidota</taxon>
        <taxon>Bacteroidia</taxon>
        <taxon>Bacteroidales</taxon>
        <taxon>Bacteroidaceae</taxon>
        <taxon>Bacteroides</taxon>
    </lineage>
</organism>
<evidence type="ECO:0000256" key="3">
    <source>
        <dbReference type="ARBA" id="ARBA00022989"/>
    </source>
</evidence>
<dbReference type="eggNOG" id="COG3307">
    <property type="taxonomic scope" value="Bacteria"/>
</dbReference>
<feature type="transmembrane region" description="Helical" evidence="5">
    <location>
        <begin position="228"/>
        <end position="246"/>
    </location>
</feature>
<feature type="transmembrane region" description="Helical" evidence="5">
    <location>
        <begin position="146"/>
        <end position="165"/>
    </location>
</feature>
<feature type="transmembrane region" description="Helical" evidence="5">
    <location>
        <begin position="395"/>
        <end position="414"/>
    </location>
</feature>
<feature type="transmembrane region" description="Helical" evidence="5">
    <location>
        <begin position="253"/>
        <end position="275"/>
    </location>
</feature>
<dbReference type="GeneID" id="86050960"/>
<evidence type="ECO:0000256" key="5">
    <source>
        <dbReference type="SAM" id="Phobius"/>
    </source>
</evidence>
<feature type="domain" description="O-antigen ligase-related" evidence="6">
    <location>
        <begin position="258"/>
        <end position="399"/>
    </location>
</feature>
<evidence type="ECO:0000313" key="7">
    <source>
        <dbReference type="EMBL" id="EGF51215.1"/>
    </source>
</evidence>
<feature type="transmembrane region" description="Helical" evidence="5">
    <location>
        <begin position="7"/>
        <end position="26"/>
    </location>
</feature>
<protein>
    <recommendedName>
        <fullName evidence="6">O-antigen ligase-related domain-containing protein</fullName>
    </recommendedName>
</protein>
<dbReference type="AlphaFoldDB" id="F3PXU8"/>
<feature type="transmembrane region" description="Helical" evidence="5">
    <location>
        <begin position="115"/>
        <end position="134"/>
    </location>
</feature>
<keyword evidence="8" id="KW-1185">Reference proteome</keyword>
<keyword evidence="2 5" id="KW-0812">Transmembrane</keyword>
<dbReference type="InterPro" id="IPR007016">
    <property type="entry name" value="O-antigen_ligase-rel_domated"/>
</dbReference>
<evidence type="ECO:0000256" key="2">
    <source>
        <dbReference type="ARBA" id="ARBA00022692"/>
    </source>
</evidence>
<sequence>MIEQGYISPKLLLYAGLITGLAVIAICSGSGSLSGVIAVMLLPVALYYLIQTLRFPVVAFYGLFILNYFINYIIRYGQLSGFSVIMDVGLFGTLFIALTHSILSRKLPWENGRNILTAGCLLWSLYCLLEVANPTATFEAWSASRGIIYTGLLTAFLGSVLINRLKYVKQLVFILSILVLLAVLKTLIQKYIGFDSLEKVWLAQGGAKTHIIATGTRYFSFFTDAGNLGSNMGMAGVLYGIIAFYTPEKRYKIYYAIVASLGIYAMFLSGTRGAIAVPLGGMLLFALINKQVSMMLMTGLLGISIYIFFAHTYIGQDNPMIRRMRTAFNPTEDASYNVRAENKKKLAVYLKKRPFGEGLGLGGVEAQRFAMRVTTVIPHDSTYVKLWMETGIVGLSLYLGVLITSLLRACYIVMFRIKNKEFRGILTAMLCGVFGLMVSAYGNAFFNQFPTQIIVFTFLAATLNGQRIDACIHRQNITN</sequence>
<dbReference type="RefSeq" id="WP_009126803.1">
    <property type="nucleotide sequence ID" value="NZ_GL882692.1"/>
</dbReference>
<feature type="transmembrane region" description="Helical" evidence="5">
    <location>
        <begin position="426"/>
        <end position="446"/>
    </location>
</feature>
<dbReference type="PANTHER" id="PTHR37422">
    <property type="entry name" value="TEICHURONIC ACID BIOSYNTHESIS PROTEIN TUAE"/>
    <property type="match status" value="1"/>
</dbReference>
<feature type="transmembrane region" description="Helical" evidence="5">
    <location>
        <begin position="80"/>
        <end position="103"/>
    </location>
</feature>
<dbReference type="STRING" id="763034.HMPREF9446_03596"/>
<dbReference type="HOGENOM" id="CLU_042012_0_0_10"/>
<evidence type="ECO:0000259" key="6">
    <source>
        <dbReference type="Pfam" id="PF04932"/>
    </source>
</evidence>
<gene>
    <name evidence="7" type="ORF">HMPREF9446_03596</name>
</gene>
<dbReference type="Proteomes" id="UP000003416">
    <property type="component" value="Unassembled WGS sequence"/>
</dbReference>
<feature type="transmembrane region" description="Helical" evidence="5">
    <location>
        <begin position="295"/>
        <end position="315"/>
    </location>
</feature>
<proteinExistence type="predicted"/>
<feature type="transmembrane region" description="Helical" evidence="5">
    <location>
        <begin position="172"/>
        <end position="192"/>
    </location>
</feature>
<dbReference type="InterPro" id="IPR051533">
    <property type="entry name" value="WaaL-like"/>
</dbReference>
<keyword evidence="3 5" id="KW-1133">Transmembrane helix</keyword>
<dbReference type="EMBL" id="AFBN01000100">
    <property type="protein sequence ID" value="EGF51215.1"/>
    <property type="molecule type" value="Genomic_DNA"/>
</dbReference>
<evidence type="ECO:0000313" key="8">
    <source>
        <dbReference type="Proteomes" id="UP000003416"/>
    </source>
</evidence>
<comment type="subcellular location">
    <subcellularLocation>
        <location evidence="1">Membrane</location>
        <topology evidence="1">Multi-pass membrane protein</topology>
    </subcellularLocation>
</comment>
<keyword evidence="4 5" id="KW-0472">Membrane</keyword>
<accession>F3PXU8</accession>
<feature type="transmembrane region" description="Helical" evidence="5">
    <location>
        <begin position="32"/>
        <end position="50"/>
    </location>
</feature>
<dbReference type="PANTHER" id="PTHR37422:SF17">
    <property type="entry name" value="O-ANTIGEN LIGASE"/>
    <property type="match status" value="1"/>
</dbReference>
<dbReference type="Pfam" id="PF04932">
    <property type="entry name" value="Wzy_C"/>
    <property type="match status" value="1"/>
</dbReference>
<dbReference type="GO" id="GO:0016020">
    <property type="term" value="C:membrane"/>
    <property type="evidence" value="ECO:0007669"/>
    <property type="project" value="UniProtKB-SubCell"/>
</dbReference>